<dbReference type="RefSeq" id="WP_166190962.1">
    <property type="nucleotide sequence ID" value="NZ_CP049811.1"/>
</dbReference>
<organism evidence="1 2">
    <name type="scientific">Pontivivens nitratireducens</name>
    <dbReference type="NCBI Taxonomy" id="2758038"/>
    <lineage>
        <taxon>Bacteria</taxon>
        <taxon>Pseudomonadati</taxon>
        <taxon>Pseudomonadota</taxon>
        <taxon>Alphaproteobacteria</taxon>
        <taxon>Rhodobacterales</taxon>
        <taxon>Paracoccaceae</taxon>
        <taxon>Pontivivens</taxon>
    </lineage>
</organism>
<dbReference type="Proteomes" id="UP000500791">
    <property type="component" value="Chromosome"/>
</dbReference>
<dbReference type="EMBL" id="CP049811">
    <property type="protein sequence ID" value="QIK40953.1"/>
    <property type="molecule type" value="Genomic_DNA"/>
</dbReference>
<name>A0A6G7VLH6_9RHOB</name>
<reference evidence="1 2" key="1">
    <citation type="submission" date="2020-03" db="EMBL/GenBank/DDBJ databases">
        <title>Complete genome sequence of Monaibacterium sp. ALG8 with diverse plasmids.</title>
        <authorList>
            <person name="Sun C."/>
        </authorList>
    </citation>
    <scope>NUCLEOTIDE SEQUENCE [LARGE SCALE GENOMIC DNA]</scope>
    <source>
        <strain evidence="1 2">ALG8</strain>
    </source>
</reference>
<keyword evidence="2" id="KW-1185">Reference proteome</keyword>
<evidence type="ECO:0000313" key="2">
    <source>
        <dbReference type="Proteomes" id="UP000500791"/>
    </source>
</evidence>
<accession>A0A6G7VLH6</accession>
<evidence type="ECO:0000313" key="1">
    <source>
        <dbReference type="EMBL" id="QIK40953.1"/>
    </source>
</evidence>
<gene>
    <name evidence="1" type="ORF">G8E03_09330</name>
</gene>
<proteinExistence type="predicted"/>
<protein>
    <submittedName>
        <fullName evidence="1">Uncharacterized protein</fullName>
    </submittedName>
</protein>
<dbReference type="AlphaFoldDB" id="A0A6G7VLH6"/>
<dbReference type="KEGG" id="mon:G8E03_09330"/>
<sequence length="48" mass="5651">MNMTIARFFTRLSRPKTERCAPFDHPDIARMDQRMRDDLPTPGNACLR</sequence>